<evidence type="ECO:0000256" key="4">
    <source>
        <dbReference type="ARBA" id="ARBA00022614"/>
    </source>
</evidence>
<evidence type="ECO:0000259" key="20">
    <source>
        <dbReference type="PROSITE" id="PS50011"/>
    </source>
</evidence>
<keyword evidence="14" id="KW-0675">Receptor</keyword>
<evidence type="ECO:0000256" key="15">
    <source>
        <dbReference type="ARBA" id="ARBA00023180"/>
    </source>
</evidence>
<comment type="catalytic activity">
    <reaction evidence="16">
        <text>L-threonyl-[protein] + ATP = O-phospho-L-threonyl-[protein] + ADP + H(+)</text>
        <dbReference type="Rhea" id="RHEA:46608"/>
        <dbReference type="Rhea" id="RHEA-COMP:11060"/>
        <dbReference type="Rhea" id="RHEA-COMP:11605"/>
        <dbReference type="ChEBI" id="CHEBI:15378"/>
        <dbReference type="ChEBI" id="CHEBI:30013"/>
        <dbReference type="ChEBI" id="CHEBI:30616"/>
        <dbReference type="ChEBI" id="CHEBI:61977"/>
        <dbReference type="ChEBI" id="CHEBI:456216"/>
        <dbReference type="EC" id="2.7.11.1"/>
    </reaction>
</comment>
<dbReference type="InterPro" id="IPR032675">
    <property type="entry name" value="LRR_dom_sf"/>
</dbReference>
<evidence type="ECO:0000256" key="5">
    <source>
        <dbReference type="ARBA" id="ARBA00022679"/>
    </source>
</evidence>
<keyword evidence="13 18" id="KW-0472">Membrane</keyword>
<comment type="caution">
    <text evidence="21">The sequence shown here is derived from an EMBL/GenBank/DDBJ whole genome shotgun (WGS) entry which is preliminary data.</text>
</comment>
<evidence type="ECO:0000256" key="2">
    <source>
        <dbReference type="ARBA" id="ARBA00012513"/>
    </source>
</evidence>
<reference evidence="21 22" key="1">
    <citation type="journal article" date="2023" name="G3 (Bethesda)">
        <title>A haplotype-resolved chromosome-scale genome for Quercus rubra L. provides insights into the genetics of adaptive traits for red oak species.</title>
        <authorList>
            <person name="Kapoor B."/>
            <person name="Jenkins J."/>
            <person name="Schmutz J."/>
            <person name="Zhebentyayeva T."/>
            <person name="Kuelheim C."/>
            <person name="Coggeshall M."/>
            <person name="Heim C."/>
            <person name="Lasky J.R."/>
            <person name="Leites L."/>
            <person name="Islam-Faridi N."/>
            <person name="Romero-Severson J."/>
            <person name="DeLeo V.L."/>
            <person name="Lucas S.M."/>
            <person name="Lazic D."/>
            <person name="Gailing O."/>
            <person name="Carlson J."/>
            <person name="Staton M."/>
        </authorList>
    </citation>
    <scope>NUCLEOTIDE SEQUENCE [LARGE SCALE GENOMIC DNA]</scope>
    <source>
        <strain evidence="21">Pseudo-F2</strain>
    </source>
</reference>
<evidence type="ECO:0000256" key="3">
    <source>
        <dbReference type="ARBA" id="ARBA00022527"/>
    </source>
</evidence>
<dbReference type="Proteomes" id="UP001324115">
    <property type="component" value="Unassembled WGS sequence"/>
</dbReference>
<evidence type="ECO:0000256" key="9">
    <source>
        <dbReference type="ARBA" id="ARBA00022741"/>
    </source>
</evidence>
<gene>
    <name evidence="21" type="ORF">RGQ29_015760</name>
</gene>
<dbReference type="PANTHER" id="PTHR48006">
    <property type="entry name" value="LEUCINE-RICH REPEAT-CONTAINING PROTEIN DDB_G0281931-RELATED"/>
    <property type="match status" value="1"/>
</dbReference>
<evidence type="ECO:0000256" key="8">
    <source>
        <dbReference type="ARBA" id="ARBA00022737"/>
    </source>
</evidence>
<keyword evidence="12 18" id="KW-1133">Transmembrane helix</keyword>
<dbReference type="Pfam" id="PF00069">
    <property type="entry name" value="Pkinase"/>
    <property type="match status" value="1"/>
</dbReference>
<sequence>MENFCVSFCFFFPSLIILAMLAPSSTAQLSLSETRTLFQIQKLLEYPEALQGWNKWTSFCYLPPSPSLKIVCTNNQITEFTVIGNKSSPSHSPKPESGKFTVSQQTLSETFSTDSLFTVLAKLSNLKVLSLVSLGLWGPLPAKIKRLWSLEVINISSNFIYGEIPSSISTLKNLTSLVLGDNLFNGSVPDLKSLVLLQELNLGGNNIGPEFPSLSNSLVSITLSNNSLRSEIPSEVKNFAKLQQFDISSNKFLGPIPPSLFSLPSIQYLSLAQNQLSGVLPMNISCNAELKFVDISQNLLIGKLPSCLGSNSSNRSVLYSWNCLSSSNYSNYQHPSVFCNKEALAVNPPNKSKEQESKSNINFGLVLVIIGCVVPIAVVLGLLVLFIVRRAERNRSDDNIYNRSVAEKMSIRSSPRSYIDARRVAQTIRLAALGLPPYRVFTLEEIEDATNNFDPTNLVGEGSQGQLYKGWVSDGSVVLVKSLKLKQKHLSKSLMQHMDVLSKLRHRHLVSILGHCIVTYQDHPNTASTVFIVHEHVSVSNGSLRDYLNDWRKKDMLNWPQRMAITIGVARGVQFLHTGITPGIFGNKLKIDNILLDDSLTAKISNYTIPLPFKVDSESPLGGQDNHLRAEIAEKEDIYQLGVILLQVITGKPITSASETNELKLELERGLTESKLRAATDPSIQGTFAYQSLKTTVEITINCLGKDPSKRPSIEDVLWNLQYSIQVQEGWTSSGNLSTQM</sequence>
<dbReference type="InterPro" id="IPR051824">
    <property type="entry name" value="LRR_Rcpt-Like_S/T_Kinase"/>
</dbReference>
<keyword evidence="22" id="KW-1185">Reference proteome</keyword>
<keyword evidence="4" id="KW-0433">Leucine-rich repeat</keyword>
<evidence type="ECO:0000256" key="11">
    <source>
        <dbReference type="ARBA" id="ARBA00022840"/>
    </source>
</evidence>
<dbReference type="InterPro" id="IPR011009">
    <property type="entry name" value="Kinase-like_dom_sf"/>
</dbReference>
<evidence type="ECO:0000256" key="19">
    <source>
        <dbReference type="SAM" id="SignalP"/>
    </source>
</evidence>
<evidence type="ECO:0000256" key="10">
    <source>
        <dbReference type="ARBA" id="ARBA00022777"/>
    </source>
</evidence>
<dbReference type="PANTHER" id="PTHR48006:SF73">
    <property type="entry name" value="PROTEIN KINASE DOMAIN-CONTAINING PROTEIN"/>
    <property type="match status" value="1"/>
</dbReference>
<evidence type="ECO:0000256" key="7">
    <source>
        <dbReference type="ARBA" id="ARBA00022729"/>
    </source>
</evidence>
<dbReference type="AlphaFoldDB" id="A0AAN7FYD6"/>
<protein>
    <recommendedName>
        <fullName evidence="2">non-specific serine/threonine protein kinase</fullName>
        <ecNumber evidence="2">2.7.11.1</ecNumber>
    </recommendedName>
</protein>
<dbReference type="FunFam" id="3.80.10.10:FF:000041">
    <property type="entry name" value="LRR receptor-like serine/threonine-protein kinase ERECTA"/>
    <property type="match status" value="1"/>
</dbReference>
<keyword evidence="7 19" id="KW-0732">Signal</keyword>
<dbReference type="InterPro" id="IPR001611">
    <property type="entry name" value="Leu-rich_rpt"/>
</dbReference>
<keyword evidence="5" id="KW-0808">Transferase</keyword>
<dbReference type="Pfam" id="PF00560">
    <property type="entry name" value="LRR_1"/>
    <property type="match status" value="3"/>
</dbReference>
<evidence type="ECO:0000256" key="16">
    <source>
        <dbReference type="ARBA" id="ARBA00047899"/>
    </source>
</evidence>
<accession>A0AAN7FYD6</accession>
<dbReference type="SUPFAM" id="SSF52058">
    <property type="entry name" value="L domain-like"/>
    <property type="match status" value="1"/>
</dbReference>
<dbReference type="InterPro" id="IPR000719">
    <property type="entry name" value="Prot_kinase_dom"/>
</dbReference>
<dbReference type="EMBL" id="JAXUIC010000003">
    <property type="protein sequence ID" value="KAK4598430.1"/>
    <property type="molecule type" value="Genomic_DNA"/>
</dbReference>
<dbReference type="EC" id="2.7.11.1" evidence="2"/>
<organism evidence="21 22">
    <name type="scientific">Quercus rubra</name>
    <name type="common">Northern red oak</name>
    <name type="synonym">Quercus borealis</name>
    <dbReference type="NCBI Taxonomy" id="3512"/>
    <lineage>
        <taxon>Eukaryota</taxon>
        <taxon>Viridiplantae</taxon>
        <taxon>Streptophyta</taxon>
        <taxon>Embryophyta</taxon>
        <taxon>Tracheophyta</taxon>
        <taxon>Spermatophyta</taxon>
        <taxon>Magnoliopsida</taxon>
        <taxon>eudicotyledons</taxon>
        <taxon>Gunneridae</taxon>
        <taxon>Pentapetalae</taxon>
        <taxon>rosids</taxon>
        <taxon>fabids</taxon>
        <taxon>Fagales</taxon>
        <taxon>Fagaceae</taxon>
        <taxon>Quercus</taxon>
    </lineage>
</organism>
<dbReference type="FunFam" id="1.10.510.10:FF:000431">
    <property type="entry name" value="Putative inactive leucine-rich repeat receptor-like protein kinase"/>
    <property type="match status" value="1"/>
</dbReference>
<evidence type="ECO:0000256" key="12">
    <source>
        <dbReference type="ARBA" id="ARBA00022989"/>
    </source>
</evidence>
<dbReference type="Gene3D" id="3.30.200.20">
    <property type="entry name" value="Phosphorylase Kinase, domain 1"/>
    <property type="match status" value="1"/>
</dbReference>
<evidence type="ECO:0000256" key="1">
    <source>
        <dbReference type="ARBA" id="ARBA00004479"/>
    </source>
</evidence>
<keyword evidence="6 18" id="KW-0812">Transmembrane</keyword>
<comment type="subcellular location">
    <subcellularLocation>
        <location evidence="1">Membrane</location>
        <topology evidence="1">Single-pass type I membrane protein</topology>
    </subcellularLocation>
</comment>
<dbReference type="SUPFAM" id="SSF56112">
    <property type="entry name" value="Protein kinase-like (PK-like)"/>
    <property type="match status" value="1"/>
</dbReference>
<keyword evidence="15" id="KW-0325">Glycoprotein</keyword>
<dbReference type="Gene3D" id="1.10.510.10">
    <property type="entry name" value="Transferase(Phosphotransferase) domain 1"/>
    <property type="match status" value="1"/>
</dbReference>
<comment type="catalytic activity">
    <reaction evidence="17">
        <text>L-seryl-[protein] + ATP = O-phospho-L-seryl-[protein] + ADP + H(+)</text>
        <dbReference type="Rhea" id="RHEA:17989"/>
        <dbReference type="Rhea" id="RHEA-COMP:9863"/>
        <dbReference type="Rhea" id="RHEA-COMP:11604"/>
        <dbReference type="ChEBI" id="CHEBI:15378"/>
        <dbReference type="ChEBI" id="CHEBI:29999"/>
        <dbReference type="ChEBI" id="CHEBI:30616"/>
        <dbReference type="ChEBI" id="CHEBI:83421"/>
        <dbReference type="ChEBI" id="CHEBI:456216"/>
        <dbReference type="EC" id="2.7.11.1"/>
    </reaction>
</comment>
<keyword evidence="9" id="KW-0547">Nucleotide-binding</keyword>
<keyword evidence="3" id="KW-0723">Serine/threonine-protein kinase</keyword>
<dbReference type="GO" id="GO:0016020">
    <property type="term" value="C:membrane"/>
    <property type="evidence" value="ECO:0007669"/>
    <property type="project" value="UniProtKB-SubCell"/>
</dbReference>
<evidence type="ECO:0000256" key="17">
    <source>
        <dbReference type="ARBA" id="ARBA00048679"/>
    </source>
</evidence>
<dbReference type="GO" id="GO:0005524">
    <property type="term" value="F:ATP binding"/>
    <property type="evidence" value="ECO:0007669"/>
    <property type="project" value="UniProtKB-KW"/>
</dbReference>
<keyword evidence="10" id="KW-0418">Kinase</keyword>
<dbReference type="FunFam" id="3.80.10.10:FF:000673">
    <property type="entry name" value="Probable LRR receptor-like serine/threonine-protein kinase At2g02780"/>
    <property type="match status" value="1"/>
</dbReference>
<evidence type="ECO:0000256" key="6">
    <source>
        <dbReference type="ARBA" id="ARBA00022692"/>
    </source>
</evidence>
<dbReference type="PROSITE" id="PS50011">
    <property type="entry name" value="PROTEIN_KINASE_DOM"/>
    <property type="match status" value="1"/>
</dbReference>
<evidence type="ECO:0000256" key="13">
    <source>
        <dbReference type="ARBA" id="ARBA00023136"/>
    </source>
</evidence>
<feature type="signal peptide" evidence="19">
    <location>
        <begin position="1"/>
        <end position="27"/>
    </location>
</feature>
<feature type="transmembrane region" description="Helical" evidence="18">
    <location>
        <begin position="363"/>
        <end position="388"/>
    </location>
</feature>
<keyword evidence="11" id="KW-0067">ATP-binding</keyword>
<evidence type="ECO:0000256" key="18">
    <source>
        <dbReference type="SAM" id="Phobius"/>
    </source>
</evidence>
<feature type="chain" id="PRO_5043022787" description="non-specific serine/threonine protein kinase" evidence="19">
    <location>
        <begin position="28"/>
        <end position="741"/>
    </location>
</feature>
<name>A0AAN7FYD6_QUERU</name>
<evidence type="ECO:0000313" key="21">
    <source>
        <dbReference type="EMBL" id="KAK4598430.1"/>
    </source>
</evidence>
<keyword evidence="8" id="KW-0677">Repeat</keyword>
<dbReference type="GO" id="GO:0004674">
    <property type="term" value="F:protein serine/threonine kinase activity"/>
    <property type="evidence" value="ECO:0007669"/>
    <property type="project" value="UniProtKB-KW"/>
</dbReference>
<evidence type="ECO:0000256" key="14">
    <source>
        <dbReference type="ARBA" id="ARBA00023170"/>
    </source>
</evidence>
<dbReference type="Gene3D" id="3.80.10.10">
    <property type="entry name" value="Ribonuclease Inhibitor"/>
    <property type="match status" value="2"/>
</dbReference>
<dbReference type="FunFam" id="3.30.200.20:FF:000801">
    <property type="entry name" value="Probable LRR receptor-like serine/threonine-protein kinase At2g02780"/>
    <property type="match status" value="1"/>
</dbReference>
<evidence type="ECO:0000313" key="22">
    <source>
        <dbReference type="Proteomes" id="UP001324115"/>
    </source>
</evidence>
<feature type="domain" description="Protein kinase" evidence="20">
    <location>
        <begin position="453"/>
        <end position="725"/>
    </location>
</feature>
<proteinExistence type="predicted"/>